<proteinExistence type="inferred from homology"/>
<dbReference type="InterPro" id="IPR000719">
    <property type="entry name" value="Prot_kinase_dom"/>
</dbReference>
<dbReference type="CDD" id="cd00028">
    <property type="entry name" value="B_lectin"/>
    <property type="match status" value="1"/>
</dbReference>
<evidence type="ECO:0000259" key="18">
    <source>
        <dbReference type="PROSITE" id="PS50011"/>
    </source>
</evidence>
<dbReference type="Pfam" id="PF00954">
    <property type="entry name" value="S_locus_glycop"/>
    <property type="match status" value="1"/>
</dbReference>
<comment type="caution">
    <text evidence="14">Lacks conserved residue(s) required for the propagation of feature annotation.</text>
</comment>
<dbReference type="InParanoid" id="A0A2P5E9P1"/>
<accession>A0A2P5E9P1</accession>
<keyword evidence="9 22" id="KW-0675">Receptor</keyword>
<dbReference type="PROSITE" id="PS50011">
    <property type="entry name" value="PROTEIN_KINASE_DOM"/>
    <property type="match status" value="1"/>
</dbReference>
<dbReference type="GO" id="GO:0005524">
    <property type="term" value="F:ATP binding"/>
    <property type="evidence" value="ECO:0007669"/>
    <property type="project" value="UniProtKB-KW"/>
</dbReference>
<feature type="signal peptide" evidence="17">
    <location>
        <begin position="1"/>
        <end position="23"/>
    </location>
</feature>
<dbReference type="InterPro" id="IPR000858">
    <property type="entry name" value="S_locus_glycoprot_dom"/>
</dbReference>
<dbReference type="Gene3D" id="3.30.200.20">
    <property type="entry name" value="Phosphorylase Kinase, domain 1"/>
    <property type="match status" value="1"/>
</dbReference>
<keyword evidence="5 13" id="KW-0547">Nucleotide-binding</keyword>
<keyword evidence="2" id="KW-0597">Phosphoprotein</keyword>
<feature type="domain" description="EGF-like" evidence="19">
    <location>
        <begin position="290"/>
        <end position="326"/>
    </location>
</feature>
<feature type="compositionally biased region" description="Low complexity" evidence="15">
    <location>
        <begin position="801"/>
        <end position="810"/>
    </location>
</feature>
<keyword evidence="7 13" id="KW-0067">ATP-binding</keyword>
<dbReference type="Proteomes" id="UP000237000">
    <property type="component" value="Unassembled WGS sequence"/>
</dbReference>
<dbReference type="AlphaFoldDB" id="A0A2P5E9P1"/>
<dbReference type="SUPFAM" id="SSF51110">
    <property type="entry name" value="alpha-D-mannose-specific plant lectins"/>
    <property type="match status" value="1"/>
</dbReference>
<comment type="catalytic activity">
    <reaction evidence="11 13">
        <text>L-threonyl-[protein] + ATP = O-phospho-L-threonyl-[protein] + ADP + H(+)</text>
        <dbReference type="Rhea" id="RHEA:46608"/>
        <dbReference type="Rhea" id="RHEA-COMP:11060"/>
        <dbReference type="Rhea" id="RHEA-COMP:11605"/>
        <dbReference type="ChEBI" id="CHEBI:15378"/>
        <dbReference type="ChEBI" id="CHEBI:30013"/>
        <dbReference type="ChEBI" id="CHEBI:30616"/>
        <dbReference type="ChEBI" id="CHEBI:61977"/>
        <dbReference type="ChEBI" id="CHEBI:456216"/>
        <dbReference type="EC" id="2.7.11.1"/>
    </reaction>
</comment>
<dbReference type="InterPro" id="IPR003609">
    <property type="entry name" value="Pan_app"/>
</dbReference>
<protein>
    <recommendedName>
        <fullName evidence="13">Receptor-like serine/threonine-protein kinase</fullName>
        <ecNumber evidence="13">2.7.11.1</ecNumber>
    </recommendedName>
</protein>
<evidence type="ECO:0000256" key="4">
    <source>
        <dbReference type="ARBA" id="ARBA00022729"/>
    </source>
</evidence>
<dbReference type="OrthoDB" id="785331at2759"/>
<dbReference type="InterPro" id="IPR036426">
    <property type="entry name" value="Bulb-type_lectin_dom_sf"/>
</dbReference>
<feature type="domain" description="Protein kinase" evidence="18">
    <location>
        <begin position="503"/>
        <end position="781"/>
    </location>
</feature>
<sequence length="822" mass="93832">MGWFSFMFLSVILRPFHFRATFALVDSIRPLESISDGRTLVSSDGTFQLGFFTPSSSKNRYLGIWYKNIRVQTVVWVANRCNPINDSSGTLTINDRGNLVLLSQKKTVVWSTSTLIQAQKPLVQLLDNGNLVLRDEKDKSSENYLWQSFDYPSDSFLSGMKIGWDLRRNFTRRLSAWKSFDDPCNGDFTYGVELDARLHTYPEIVMRIGSVKFYRAGAWNGITFSGAPELRPNPVYDYRFVYSDDEVYYTYNLKNKSLISRIVLNQTTRLRQRLVWMETERIWRPYNTLPRDQCDSYGLCGANGNCMMTETPVCQCLKGFKPKSQEKWNSMDWSDGCVRNSPLSCHDKEKDGFVKFSNLKLPDAEHSWVNKSMNLEECRAKCSNNCSCMAYTNSDIRGKGSGCIIWFGDLLDIRHFHSTGQDIYVRMLASEIEKARDDRKLKIPAIVIPVVVGAGMILVGLYVCRRRYLHETIEKKRKSESQEEDLDLPFFDLPTISTATNSFSENNKLGEGGFGPVYRGTLEREQEIAVKRLSKYSGQGVNEFKNEVKFIAKLQHRNLVKLLGYCIDGEEKLLIYEYMPNKSLDSFIFDQKQGKLLQWPKRFQILWGIARGLLYLHHDSRLRIIHRDLKASNILLDREMNPKISDFGLARSFGGDQIEGSTNRVVGTYGYMAPEYAFEGLFSIKSDVFSFGVLALEIISGKKSRGFTYEKPGLTLIGHAWKLMKDGKAAEIIDMCLRDSCDNIEEVLRCINVGLLCVQQSPDDRPNMSTVVLMLSGERVLPQPKPPAYFTETDTKEGYYSSSSQLLSSSTCDTSKSVFEAQ</sequence>
<evidence type="ECO:0000256" key="10">
    <source>
        <dbReference type="ARBA" id="ARBA00023180"/>
    </source>
</evidence>
<comment type="caution">
    <text evidence="22">The sequence shown here is derived from an EMBL/GenBank/DDBJ whole genome shotgun (WGS) entry which is preliminary data.</text>
</comment>
<dbReference type="PIRSF" id="PIRSF000641">
    <property type="entry name" value="SRK"/>
    <property type="match status" value="1"/>
</dbReference>
<dbReference type="PANTHER" id="PTHR32444:SF234">
    <property type="entry name" value="RECEPTOR-LIKE SERINE_THREONINE-PROTEIN KINASE"/>
    <property type="match status" value="1"/>
</dbReference>
<dbReference type="Gene3D" id="1.10.510.10">
    <property type="entry name" value="Transferase(Phosphotransferase) domain 1"/>
    <property type="match status" value="1"/>
</dbReference>
<dbReference type="Pfam" id="PF01453">
    <property type="entry name" value="B_lectin"/>
    <property type="match status" value="1"/>
</dbReference>
<dbReference type="Gene3D" id="3.50.4.10">
    <property type="entry name" value="Hepatocyte Growth Factor"/>
    <property type="match status" value="1"/>
</dbReference>
<evidence type="ECO:0000256" key="13">
    <source>
        <dbReference type="PIRNR" id="PIRNR000641"/>
    </source>
</evidence>
<evidence type="ECO:0000256" key="11">
    <source>
        <dbReference type="ARBA" id="ARBA00047899"/>
    </source>
</evidence>
<dbReference type="EC" id="2.7.11.1" evidence="13"/>
<keyword evidence="3 13" id="KW-0808">Transferase</keyword>
<comment type="similarity">
    <text evidence="13">Belongs to the protein kinase superfamily. Ser/Thr protein kinase family.</text>
</comment>
<dbReference type="PANTHER" id="PTHR32444">
    <property type="entry name" value="BULB-TYPE LECTIN DOMAIN-CONTAINING PROTEIN"/>
    <property type="match status" value="1"/>
</dbReference>
<feature type="compositionally biased region" description="Polar residues" evidence="15">
    <location>
        <begin position="811"/>
        <end position="822"/>
    </location>
</feature>
<evidence type="ECO:0000256" key="12">
    <source>
        <dbReference type="ARBA" id="ARBA00048679"/>
    </source>
</evidence>
<dbReference type="PROSITE" id="PS50948">
    <property type="entry name" value="PAN"/>
    <property type="match status" value="1"/>
</dbReference>
<dbReference type="SMART" id="SM00473">
    <property type="entry name" value="PAN_AP"/>
    <property type="match status" value="1"/>
</dbReference>
<keyword evidence="14" id="KW-0245">EGF-like domain</keyword>
<dbReference type="Pfam" id="PF07714">
    <property type="entry name" value="PK_Tyr_Ser-Thr"/>
    <property type="match status" value="1"/>
</dbReference>
<evidence type="ECO:0000256" key="1">
    <source>
        <dbReference type="ARBA" id="ARBA00022527"/>
    </source>
</evidence>
<evidence type="ECO:0000256" key="2">
    <source>
        <dbReference type="ARBA" id="ARBA00022553"/>
    </source>
</evidence>
<keyword evidence="4 17" id="KW-0732">Signal</keyword>
<dbReference type="Gene3D" id="2.90.10.10">
    <property type="entry name" value="Bulb-type lectin domain"/>
    <property type="match status" value="1"/>
</dbReference>
<feature type="transmembrane region" description="Helical" evidence="16">
    <location>
        <begin position="443"/>
        <end position="464"/>
    </location>
</feature>
<dbReference type="SMART" id="SM00220">
    <property type="entry name" value="S_TKc"/>
    <property type="match status" value="1"/>
</dbReference>
<feature type="domain" description="Bulb-type lectin" evidence="20">
    <location>
        <begin position="25"/>
        <end position="146"/>
    </location>
</feature>
<evidence type="ECO:0000259" key="19">
    <source>
        <dbReference type="PROSITE" id="PS50026"/>
    </source>
</evidence>
<gene>
    <name evidence="22" type="ORF">TorRG33x02_219650</name>
</gene>
<dbReference type="GO" id="GO:0106310">
    <property type="term" value="F:protein serine kinase activity"/>
    <property type="evidence" value="ECO:0007669"/>
    <property type="project" value="RHEA"/>
</dbReference>
<keyword evidence="8" id="KW-1015">Disulfide bond</keyword>
<dbReference type="SUPFAM" id="SSF56112">
    <property type="entry name" value="Protein kinase-like (PK-like)"/>
    <property type="match status" value="1"/>
</dbReference>
<evidence type="ECO:0000256" key="5">
    <source>
        <dbReference type="ARBA" id="ARBA00022741"/>
    </source>
</evidence>
<dbReference type="FunFam" id="3.30.200.20:FF:000195">
    <property type="entry name" value="G-type lectin S-receptor-like serine/threonine-protein kinase"/>
    <property type="match status" value="1"/>
</dbReference>
<evidence type="ECO:0000256" key="16">
    <source>
        <dbReference type="SAM" id="Phobius"/>
    </source>
</evidence>
<dbReference type="InterPro" id="IPR001245">
    <property type="entry name" value="Ser-Thr/Tyr_kinase_cat_dom"/>
</dbReference>
<evidence type="ECO:0000313" key="23">
    <source>
        <dbReference type="Proteomes" id="UP000237000"/>
    </source>
</evidence>
<evidence type="ECO:0000256" key="14">
    <source>
        <dbReference type="PROSITE-ProRule" id="PRU00076"/>
    </source>
</evidence>
<evidence type="ECO:0000256" key="8">
    <source>
        <dbReference type="ARBA" id="ARBA00023157"/>
    </source>
</evidence>
<dbReference type="PROSITE" id="PS50026">
    <property type="entry name" value="EGF_3"/>
    <property type="match status" value="1"/>
</dbReference>
<dbReference type="FunFam" id="2.90.10.10:FF:000001">
    <property type="entry name" value="G-type lectin S-receptor-like serine/threonine-protein kinase"/>
    <property type="match status" value="1"/>
</dbReference>
<dbReference type="InterPro" id="IPR008271">
    <property type="entry name" value="Ser/Thr_kinase_AS"/>
</dbReference>
<evidence type="ECO:0000259" key="21">
    <source>
        <dbReference type="PROSITE" id="PS50948"/>
    </source>
</evidence>
<dbReference type="CDD" id="cd14066">
    <property type="entry name" value="STKc_IRAK"/>
    <property type="match status" value="1"/>
</dbReference>
<feature type="domain" description="Apple" evidence="21">
    <location>
        <begin position="345"/>
        <end position="428"/>
    </location>
</feature>
<evidence type="ECO:0000256" key="17">
    <source>
        <dbReference type="SAM" id="SignalP"/>
    </source>
</evidence>
<keyword evidence="6 13" id="KW-0418">Kinase</keyword>
<keyword evidence="10" id="KW-0325">Glycoprotein</keyword>
<evidence type="ECO:0000256" key="15">
    <source>
        <dbReference type="SAM" id="MobiDB-lite"/>
    </source>
</evidence>
<dbReference type="GO" id="GO:0004674">
    <property type="term" value="F:protein serine/threonine kinase activity"/>
    <property type="evidence" value="ECO:0007669"/>
    <property type="project" value="UniProtKB-KW"/>
</dbReference>
<dbReference type="InterPro" id="IPR001480">
    <property type="entry name" value="Bulb-type_lectin_dom"/>
</dbReference>
<dbReference type="Pfam" id="PF08276">
    <property type="entry name" value="PAN_2"/>
    <property type="match status" value="1"/>
</dbReference>
<feature type="region of interest" description="Disordered" evidence="15">
    <location>
        <begin position="800"/>
        <end position="822"/>
    </location>
</feature>
<dbReference type="InterPro" id="IPR011009">
    <property type="entry name" value="Kinase-like_dom_sf"/>
</dbReference>
<keyword evidence="16" id="KW-0812">Transmembrane</keyword>
<evidence type="ECO:0000256" key="6">
    <source>
        <dbReference type="ARBA" id="ARBA00022777"/>
    </source>
</evidence>
<dbReference type="SUPFAM" id="SSF57414">
    <property type="entry name" value="Hairpin loop containing domain-like"/>
    <property type="match status" value="1"/>
</dbReference>
<keyword evidence="1 13" id="KW-0723">Serine/threonine-protein kinase</keyword>
<organism evidence="22 23">
    <name type="scientific">Trema orientale</name>
    <name type="common">Charcoal tree</name>
    <name type="synonym">Celtis orientalis</name>
    <dbReference type="NCBI Taxonomy" id="63057"/>
    <lineage>
        <taxon>Eukaryota</taxon>
        <taxon>Viridiplantae</taxon>
        <taxon>Streptophyta</taxon>
        <taxon>Embryophyta</taxon>
        <taxon>Tracheophyta</taxon>
        <taxon>Spermatophyta</taxon>
        <taxon>Magnoliopsida</taxon>
        <taxon>eudicotyledons</taxon>
        <taxon>Gunneridae</taxon>
        <taxon>Pentapetalae</taxon>
        <taxon>rosids</taxon>
        <taxon>fabids</taxon>
        <taxon>Rosales</taxon>
        <taxon>Cannabaceae</taxon>
        <taxon>Trema</taxon>
    </lineage>
</organism>
<evidence type="ECO:0000256" key="9">
    <source>
        <dbReference type="ARBA" id="ARBA00023170"/>
    </source>
</evidence>
<comment type="catalytic activity">
    <reaction evidence="12 13">
        <text>L-seryl-[protein] + ATP = O-phospho-L-seryl-[protein] + ADP + H(+)</text>
        <dbReference type="Rhea" id="RHEA:17989"/>
        <dbReference type="Rhea" id="RHEA-COMP:9863"/>
        <dbReference type="Rhea" id="RHEA-COMP:11604"/>
        <dbReference type="ChEBI" id="CHEBI:15378"/>
        <dbReference type="ChEBI" id="CHEBI:29999"/>
        <dbReference type="ChEBI" id="CHEBI:30616"/>
        <dbReference type="ChEBI" id="CHEBI:83421"/>
        <dbReference type="ChEBI" id="CHEBI:456216"/>
        <dbReference type="EC" id="2.7.11.1"/>
    </reaction>
</comment>
<dbReference type="EMBL" id="JXTC01000198">
    <property type="protein sequence ID" value="PON82263.1"/>
    <property type="molecule type" value="Genomic_DNA"/>
</dbReference>
<keyword evidence="16" id="KW-0472">Membrane</keyword>
<evidence type="ECO:0000313" key="22">
    <source>
        <dbReference type="EMBL" id="PON82263.1"/>
    </source>
</evidence>
<dbReference type="PROSITE" id="PS50927">
    <property type="entry name" value="BULB_LECTIN"/>
    <property type="match status" value="1"/>
</dbReference>
<keyword evidence="23" id="KW-1185">Reference proteome</keyword>
<name>A0A2P5E9P1_TREOI</name>
<dbReference type="FunFam" id="1.10.510.10:FF:000060">
    <property type="entry name" value="G-type lectin S-receptor-like serine/threonine-protein kinase"/>
    <property type="match status" value="1"/>
</dbReference>
<evidence type="ECO:0000259" key="20">
    <source>
        <dbReference type="PROSITE" id="PS50927"/>
    </source>
</evidence>
<evidence type="ECO:0000256" key="3">
    <source>
        <dbReference type="ARBA" id="ARBA00022679"/>
    </source>
</evidence>
<dbReference type="CDD" id="cd01098">
    <property type="entry name" value="PAN_AP_plant"/>
    <property type="match status" value="1"/>
</dbReference>
<keyword evidence="16" id="KW-1133">Transmembrane helix</keyword>
<dbReference type="FunFam" id="3.50.4.10:FF:000002">
    <property type="entry name" value="G-type lectin S-receptor-like serine/threonine-protein kinase"/>
    <property type="match status" value="1"/>
</dbReference>
<dbReference type="PROSITE" id="PS00108">
    <property type="entry name" value="PROTEIN_KINASE_ST"/>
    <property type="match status" value="1"/>
</dbReference>
<dbReference type="GO" id="GO:0048544">
    <property type="term" value="P:recognition of pollen"/>
    <property type="evidence" value="ECO:0007669"/>
    <property type="project" value="InterPro"/>
</dbReference>
<dbReference type="SMART" id="SM00108">
    <property type="entry name" value="B_lectin"/>
    <property type="match status" value="1"/>
</dbReference>
<dbReference type="InterPro" id="IPR024171">
    <property type="entry name" value="SRK-like_kinase"/>
</dbReference>
<feature type="chain" id="PRO_5015193622" description="Receptor-like serine/threonine-protein kinase" evidence="17">
    <location>
        <begin position="24"/>
        <end position="822"/>
    </location>
</feature>
<reference evidence="23" key="1">
    <citation type="submission" date="2016-06" db="EMBL/GenBank/DDBJ databases">
        <title>Parallel loss of symbiosis genes in relatives of nitrogen-fixing non-legume Parasponia.</title>
        <authorList>
            <person name="Van Velzen R."/>
            <person name="Holmer R."/>
            <person name="Bu F."/>
            <person name="Rutten L."/>
            <person name="Van Zeijl A."/>
            <person name="Liu W."/>
            <person name="Santuari L."/>
            <person name="Cao Q."/>
            <person name="Sharma T."/>
            <person name="Shen D."/>
            <person name="Roswanjaya Y."/>
            <person name="Wardhani T."/>
            <person name="Kalhor M.S."/>
            <person name="Jansen J."/>
            <person name="Van den Hoogen J."/>
            <person name="Gungor B."/>
            <person name="Hartog M."/>
            <person name="Hontelez J."/>
            <person name="Verver J."/>
            <person name="Yang W.-C."/>
            <person name="Schijlen E."/>
            <person name="Repin R."/>
            <person name="Schilthuizen M."/>
            <person name="Schranz E."/>
            <person name="Heidstra R."/>
            <person name="Miyata K."/>
            <person name="Fedorova E."/>
            <person name="Kohlen W."/>
            <person name="Bisseling T."/>
            <person name="Smit S."/>
            <person name="Geurts R."/>
        </authorList>
    </citation>
    <scope>NUCLEOTIDE SEQUENCE [LARGE SCALE GENOMIC DNA]</scope>
    <source>
        <strain evidence="23">cv. RG33-2</strain>
    </source>
</reference>
<dbReference type="InterPro" id="IPR000742">
    <property type="entry name" value="EGF"/>
</dbReference>
<evidence type="ECO:0000256" key="7">
    <source>
        <dbReference type="ARBA" id="ARBA00022840"/>
    </source>
</evidence>